<keyword evidence="2 3" id="KW-0808">Transferase</keyword>
<evidence type="ECO:0000256" key="2">
    <source>
        <dbReference type="ARBA" id="ARBA00022679"/>
    </source>
</evidence>
<gene>
    <name evidence="5" type="ORF">B0A81_04565</name>
</gene>
<dbReference type="PROSITE" id="PS50970">
    <property type="entry name" value="HCY"/>
    <property type="match status" value="1"/>
</dbReference>
<dbReference type="PANTHER" id="PTHR11103">
    <property type="entry name" value="SLR1189 PROTEIN"/>
    <property type="match status" value="1"/>
</dbReference>
<sequence length="316" mass="35673">MKKTKNTLPNESEDLFLTDGGLETTLVFLEGFDLPYFAAFDILKDQKGRESMKNYYSRYLKIAEKYKTNFILESPTWRANPDWIEKIGYSKDSLFELNKKAVSLLSDLKTEFSNTVKSILVSGCIGPRGDGYVPDNCMNAEEAKQYHLAQIKVLSQLQVDFVSALTMNYIEEVIGIVQAGEAVNLPVVISFTVETDGKLPTGMSLKEAIEKVDKSVNIPPLYYMINCAHPTHFVNELKENANENWVKRIKGFRANASCKSHAQLDESTELDRGIPNDLGKEYKHLKDTFSHLNVFGGCCGTDEEHIHEIVKQLKVI</sequence>
<evidence type="ECO:0000256" key="1">
    <source>
        <dbReference type="ARBA" id="ARBA00022603"/>
    </source>
</evidence>
<evidence type="ECO:0000259" key="4">
    <source>
        <dbReference type="PROSITE" id="PS50970"/>
    </source>
</evidence>
<keyword evidence="3" id="KW-0862">Zinc</keyword>
<evidence type="ECO:0000313" key="5">
    <source>
        <dbReference type="EMBL" id="OXB10059.1"/>
    </source>
</evidence>
<dbReference type="InterPro" id="IPR003726">
    <property type="entry name" value="HCY_dom"/>
</dbReference>
<dbReference type="EMBL" id="MUHD01000008">
    <property type="protein sequence ID" value="OXB10059.1"/>
    <property type="molecule type" value="Genomic_DNA"/>
</dbReference>
<keyword evidence="6" id="KW-1185">Reference proteome</keyword>
<accession>A0ABX4CXW9</accession>
<dbReference type="SUPFAM" id="SSF82282">
    <property type="entry name" value="Homocysteine S-methyltransferase"/>
    <property type="match status" value="1"/>
</dbReference>
<dbReference type="Gene3D" id="3.20.20.330">
    <property type="entry name" value="Homocysteine-binding-like domain"/>
    <property type="match status" value="1"/>
</dbReference>
<evidence type="ECO:0000313" key="6">
    <source>
        <dbReference type="Proteomes" id="UP000198381"/>
    </source>
</evidence>
<dbReference type="Proteomes" id="UP000198381">
    <property type="component" value="Unassembled WGS sequence"/>
</dbReference>
<dbReference type="RefSeq" id="WP_089056924.1">
    <property type="nucleotide sequence ID" value="NZ_MUHD01000008.1"/>
</dbReference>
<keyword evidence="3" id="KW-0479">Metal-binding</keyword>
<evidence type="ECO:0000256" key="3">
    <source>
        <dbReference type="PROSITE-ProRule" id="PRU00333"/>
    </source>
</evidence>
<organism evidence="5 6">
    <name type="scientific">Flavobacterium plurextorum</name>
    <dbReference type="NCBI Taxonomy" id="1114867"/>
    <lineage>
        <taxon>Bacteria</taxon>
        <taxon>Pseudomonadati</taxon>
        <taxon>Bacteroidota</taxon>
        <taxon>Flavobacteriia</taxon>
        <taxon>Flavobacteriales</taxon>
        <taxon>Flavobacteriaceae</taxon>
        <taxon>Flavobacterium</taxon>
    </lineage>
</organism>
<keyword evidence="1 3" id="KW-0489">Methyltransferase</keyword>
<feature type="binding site" evidence="3">
    <location>
        <position position="299"/>
    </location>
    <ligand>
        <name>Zn(2+)</name>
        <dbReference type="ChEBI" id="CHEBI:29105"/>
    </ligand>
</feature>
<protein>
    <submittedName>
        <fullName evidence="5">Homocysteine S-methyltransferase</fullName>
    </submittedName>
</protein>
<feature type="domain" description="Hcy-binding" evidence="4">
    <location>
        <begin position="4"/>
        <end position="313"/>
    </location>
</feature>
<proteinExistence type="predicted"/>
<comment type="cofactor">
    <cofactor evidence="3">
        <name>Zn(2+)</name>
        <dbReference type="ChEBI" id="CHEBI:29105"/>
    </cofactor>
</comment>
<comment type="caution">
    <text evidence="5">The sequence shown here is derived from an EMBL/GenBank/DDBJ whole genome shotgun (WGS) entry which is preliminary data.</text>
</comment>
<dbReference type="Pfam" id="PF02574">
    <property type="entry name" value="S-methyl_trans"/>
    <property type="match status" value="1"/>
</dbReference>
<feature type="binding site" evidence="3">
    <location>
        <position position="227"/>
    </location>
    <ligand>
        <name>Zn(2+)</name>
        <dbReference type="ChEBI" id="CHEBI:29105"/>
    </ligand>
</feature>
<dbReference type="PANTHER" id="PTHR11103:SF18">
    <property type="entry name" value="SLR1189 PROTEIN"/>
    <property type="match status" value="1"/>
</dbReference>
<name>A0ABX4CXW9_9FLAO</name>
<feature type="binding site" evidence="3">
    <location>
        <position position="298"/>
    </location>
    <ligand>
        <name>Zn(2+)</name>
        <dbReference type="ChEBI" id="CHEBI:29105"/>
    </ligand>
</feature>
<dbReference type="InterPro" id="IPR036589">
    <property type="entry name" value="HCY_dom_sf"/>
</dbReference>
<reference evidence="5 6" key="1">
    <citation type="submission" date="2016-11" db="EMBL/GenBank/DDBJ databases">
        <title>Whole genomes of Flavobacteriaceae.</title>
        <authorList>
            <person name="Stine C."/>
            <person name="Li C."/>
            <person name="Tadesse D."/>
        </authorList>
    </citation>
    <scope>NUCLEOTIDE SEQUENCE [LARGE SCALE GENOMIC DNA]</scope>
    <source>
        <strain evidence="5 6">CCUG 60112</strain>
    </source>
</reference>